<evidence type="ECO:0000256" key="1">
    <source>
        <dbReference type="SAM" id="Phobius"/>
    </source>
</evidence>
<dbReference type="EMBL" id="NKYE01000020">
    <property type="protein sequence ID" value="OZM70421.1"/>
    <property type="molecule type" value="Genomic_DNA"/>
</dbReference>
<keyword evidence="1" id="KW-0812">Transmembrane</keyword>
<dbReference type="Proteomes" id="UP000242444">
    <property type="component" value="Unassembled WGS sequence"/>
</dbReference>
<proteinExistence type="predicted"/>
<protein>
    <submittedName>
        <fullName evidence="2">Uncharacterized protein</fullName>
    </submittedName>
</protein>
<dbReference type="AlphaFoldDB" id="A0A263CWF3"/>
<reference evidence="2 3" key="1">
    <citation type="submission" date="2017-07" db="EMBL/GenBank/DDBJ databases">
        <title>Amycolatopsis antarcticus sp. nov., isolated from the surface of an Antarcticus brown macroalga.</title>
        <authorList>
            <person name="Wang J."/>
            <person name="Leiva S."/>
            <person name="Huang J."/>
            <person name="Huang Y."/>
        </authorList>
    </citation>
    <scope>NUCLEOTIDE SEQUENCE [LARGE SCALE GENOMIC DNA]</scope>
    <source>
        <strain evidence="2 3">AU-G6</strain>
    </source>
</reference>
<keyword evidence="3" id="KW-1185">Reference proteome</keyword>
<evidence type="ECO:0000313" key="2">
    <source>
        <dbReference type="EMBL" id="OZM70421.1"/>
    </source>
</evidence>
<keyword evidence="1" id="KW-1133">Transmembrane helix</keyword>
<sequence>MVGLVCFGLWVSRGFDFYLFGFWQIWLVILAGATLGFFIGKAENCAAGAEWVMENKVWVRTYELVKINAYPYSNTLNLHLTDSGDRKLEISLSRLQDDRRIWDYVYNGLLHSVVNNRADTNALARRTLGLPKADHNIG</sequence>
<accession>A0A263CWF3</accession>
<comment type="caution">
    <text evidence="2">The sequence shown here is derived from an EMBL/GenBank/DDBJ whole genome shotgun (WGS) entry which is preliminary data.</text>
</comment>
<dbReference type="InParanoid" id="A0A263CWF3"/>
<name>A0A263CWF3_9PSEU</name>
<evidence type="ECO:0000313" key="3">
    <source>
        <dbReference type="Proteomes" id="UP000242444"/>
    </source>
</evidence>
<keyword evidence="1" id="KW-0472">Membrane</keyword>
<gene>
    <name evidence="2" type="ORF">CFN78_24975</name>
</gene>
<organism evidence="2 3">
    <name type="scientific">Amycolatopsis antarctica</name>
    <dbReference type="NCBI Taxonomy" id="1854586"/>
    <lineage>
        <taxon>Bacteria</taxon>
        <taxon>Bacillati</taxon>
        <taxon>Actinomycetota</taxon>
        <taxon>Actinomycetes</taxon>
        <taxon>Pseudonocardiales</taxon>
        <taxon>Pseudonocardiaceae</taxon>
        <taxon>Amycolatopsis</taxon>
    </lineage>
</organism>
<feature type="transmembrane region" description="Helical" evidence="1">
    <location>
        <begin position="17"/>
        <end position="39"/>
    </location>
</feature>